<evidence type="ECO:0000256" key="8">
    <source>
        <dbReference type="SAM" id="SignalP"/>
    </source>
</evidence>
<comment type="similarity">
    <text evidence="1">Belongs to the glycosyl hydrolase 43 family.</text>
</comment>
<dbReference type="Pfam" id="PF04616">
    <property type="entry name" value="Glyco_hydro_43"/>
    <property type="match status" value="1"/>
</dbReference>
<dbReference type="SUPFAM" id="SSF49785">
    <property type="entry name" value="Galactose-binding domain-like"/>
    <property type="match status" value="1"/>
</dbReference>
<dbReference type="SUPFAM" id="SSF75005">
    <property type="entry name" value="Arabinanase/levansucrase/invertase"/>
    <property type="match status" value="1"/>
</dbReference>
<evidence type="ECO:0000313" key="10">
    <source>
        <dbReference type="EMBL" id="HCK24300.1"/>
    </source>
</evidence>
<dbReference type="SUPFAM" id="SSF49899">
    <property type="entry name" value="Concanavalin A-like lectins/glucanases"/>
    <property type="match status" value="1"/>
</dbReference>
<dbReference type="EMBL" id="DPVG01000216">
    <property type="protein sequence ID" value="HCK24300.1"/>
    <property type="molecule type" value="Genomic_DNA"/>
</dbReference>
<reference evidence="10 11" key="1">
    <citation type="journal article" date="2018" name="Nat. Biotechnol.">
        <title>A standardized bacterial taxonomy based on genome phylogeny substantially revises the tree of life.</title>
        <authorList>
            <person name="Parks D.H."/>
            <person name="Chuvochina M."/>
            <person name="Waite D.W."/>
            <person name="Rinke C."/>
            <person name="Skarshewski A."/>
            <person name="Chaumeil P.A."/>
            <person name="Hugenholtz P."/>
        </authorList>
    </citation>
    <scope>NUCLEOTIDE SEQUENCE [LARGE SCALE GENOMIC DNA]</scope>
    <source>
        <strain evidence="10">UBA9667</strain>
    </source>
</reference>
<dbReference type="PANTHER" id="PTHR43772">
    <property type="entry name" value="ENDO-1,4-BETA-XYLANASE"/>
    <property type="match status" value="1"/>
</dbReference>
<evidence type="ECO:0000256" key="1">
    <source>
        <dbReference type="ARBA" id="ARBA00009865"/>
    </source>
</evidence>
<evidence type="ECO:0000256" key="7">
    <source>
        <dbReference type="PIRSR" id="PIRSR606710-2"/>
    </source>
</evidence>
<keyword evidence="2" id="KW-0624">Polysaccharide degradation</keyword>
<dbReference type="InterPro" id="IPR006710">
    <property type="entry name" value="Glyco_hydro_43"/>
</dbReference>
<dbReference type="Gene3D" id="2.60.120.260">
    <property type="entry name" value="Galactose-binding domain-like"/>
    <property type="match status" value="1"/>
</dbReference>
<feature type="signal peptide" evidence="8">
    <location>
        <begin position="1"/>
        <end position="23"/>
    </location>
</feature>
<proteinExistence type="inferred from homology"/>
<dbReference type="InterPro" id="IPR000421">
    <property type="entry name" value="FA58C"/>
</dbReference>
<evidence type="ECO:0000256" key="5">
    <source>
        <dbReference type="ARBA" id="ARBA00023295"/>
    </source>
</evidence>
<sequence length="693" mass="78143">MKKLSILTVIIQIWLFIPTEVGAQNDKWNAPSNGNPIIAGYFADPTIKKFGDTYYIYATTDGNGGGLGPSVAWTSKDLENWTMVPMNWPTTYHIWAPDVMQGKDEKYYMYYCEPCKIYCGVSDTPLGPWHNILGNDTTVLVPDRFVKNAITLDGQSFIDDDGSVYLYWGTWGIYKGFGCGVGRLSEDMKSFTKTRLIPNTEATDFFEAPFVLKKNGIYYFMYSSGSCHDHTYRVQYATSTTGPMGPFTYGKNNPILETSADSTIHGPGHHSILQEGDDYYIVYHRHNIPQSTRGMHRQIAIDKLVFLEDGSIKRVAASHKGIKKSADAPLNLAFGKTVKASSFYNDYFKPQYAVDDNNATLWRPKTCGKEWLEIDLGKVENIRRICTQFEYPTSYYQYTLETSLDGANWVLFADKQENRLAGSPMIDWGYAQGRFVRLTVTGGQKGGQFGAVWNIKVFADDKKSTNLVTNNTCKQPELLLDIQASDYKAGCSLTEIRERTGKGSFQSLGKPLPVVKKAGFNAFAFDSTQWFRSDFILPTSIKDSAPYTLEAWVLNPDAKVNECIADLTSSEGELQKIMLCNGKEPRCGVVCHFGWYEDMGFPELAGTNQWQHWTFTYDGFVEKIYLNGKKIKEKDIVLLLPESKYVTLGRTAIGDWPYSGFLHSLKVYAGVIQEEEVLQHYQMSKPGKTTIKK</sequence>
<feature type="domain" description="F5/8 type C" evidence="9">
    <location>
        <begin position="325"/>
        <end position="460"/>
    </location>
</feature>
<feature type="chain" id="PRO_5017617463" evidence="8">
    <location>
        <begin position="24"/>
        <end position="693"/>
    </location>
</feature>
<gene>
    <name evidence="10" type="ORF">DHW31_05845</name>
</gene>
<dbReference type="Proteomes" id="UP000263098">
    <property type="component" value="Unassembled WGS sequence"/>
</dbReference>
<name>A0A3D2SFL3_9BACE</name>
<keyword evidence="3 10" id="KW-0378">Hydrolase</keyword>
<dbReference type="Pfam" id="PF00754">
    <property type="entry name" value="F5_F8_type_C"/>
    <property type="match status" value="1"/>
</dbReference>
<feature type="active site" description="Proton donor" evidence="6">
    <location>
        <position position="207"/>
    </location>
</feature>
<dbReference type="Gene3D" id="2.60.120.200">
    <property type="match status" value="1"/>
</dbReference>
<feature type="site" description="Important for catalytic activity, responsible for pKa modulation of the active site Glu and correct orientation of both the proton donor and substrate" evidence="7">
    <location>
        <position position="153"/>
    </location>
</feature>
<dbReference type="Pfam" id="PF13385">
    <property type="entry name" value="Laminin_G_3"/>
    <property type="match status" value="1"/>
</dbReference>
<evidence type="ECO:0000256" key="4">
    <source>
        <dbReference type="ARBA" id="ARBA00023277"/>
    </source>
</evidence>
<organism evidence="10 11">
    <name type="scientific">Bacteroides graminisolvens</name>
    <dbReference type="NCBI Taxonomy" id="477666"/>
    <lineage>
        <taxon>Bacteria</taxon>
        <taxon>Pseudomonadati</taxon>
        <taxon>Bacteroidota</taxon>
        <taxon>Bacteroidia</taxon>
        <taxon>Bacteroidales</taxon>
        <taxon>Bacteroidaceae</taxon>
        <taxon>Bacteroides</taxon>
    </lineage>
</organism>
<evidence type="ECO:0000256" key="2">
    <source>
        <dbReference type="ARBA" id="ARBA00022651"/>
    </source>
</evidence>
<evidence type="ECO:0000259" key="9">
    <source>
        <dbReference type="PROSITE" id="PS50022"/>
    </source>
</evidence>
<protein>
    <submittedName>
        <fullName evidence="10">Glycoside hydrolase</fullName>
    </submittedName>
</protein>
<dbReference type="InterPro" id="IPR013320">
    <property type="entry name" value="ConA-like_dom_sf"/>
</dbReference>
<evidence type="ECO:0000256" key="3">
    <source>
        <dbReference type="ARBA" id="ARBA00022801"/>
    </source>
</evidence>
<dbReference type="PANTHER" id="PTHR43772:SF2">
    <property type="entry name" value="PUTATIVE (AFU_ORTHOLOGUE AFUA_2G04480)-RELATED"/>
    <property type="match status" value="1"/>
</dbReference>
<feature type="active site" description="Proton acceptor" evidence="6">
    <location>
        <position position="44"/>
    </location>
</feature>
<comment type="caution">
    <text evidence="10">The sequence shown here is derived from an EMBL/GenBank/DDBJ whole genome shotgun (WGS) entry which is preliminary data.</text>
</comment>
<evidence type="ECO:0000256" key="6">
    <source>
        <dbReference type="PIRSR" id="PIRSR606710-1"/>
    </source>
</evidence>
<dbReference type="Gene3D" id="2.115.10.20">
    <property type="entry name" value="Glycosyl hydrolase domain, family 43"/>
    <property type="match status" value="1"/>
</dbReference>
<accession>A0A3D2SFL3</accession>
<dbReference type="AlphaFoldDB" id="A0A3D2SFL3"/>
<keyword evidence="5" id="KW-0326">Glycosidase</keyword>
<dbReference type="CDD" id="cd18608">
    <property type="entry name" value="GH43_F5-8_typeC-like"/>
    <property type="match status" value="1"/>
</dbReference>
<dbReference type="InterPro" id="IPR008979">
    <property type="entry name" value="Galactose-bd-like_sf"/>
</dbReference>
<dbReference type="InterPro" id="IPR023296">
    <property type="entry name" value="Glyco_hydro_beta-prop_sf"/>
</dbReference>
<keyword evidence="8" id="KW-0732">Signal</keyword>
<keyword evidence="4" id="KW-0119">Carbohydrate metabolism</keyword>
<dbReference type="InterPro" id="IPR052176">
    <property type="entry name" value="Glycosyl_Hydrlase_43_Enz"/>
</dbReference>
<dbReference type="GO" id="GO:0045493">
    <property type="term" value="P:xylan catabolic process"/>
    <property type="evidence" value="ECO:0007669"/>
    <property type="project" value="UniProtKB-KW"/>
</dbReference>
<dbReference type="PROSITE" id="PS50022">
    <property type="entry name" value="FA58C_3"/>
    <property type="match status" value="1"/>
</dbReference>
<keyword evidence="2" id="KW-0858">Xylan degradation</keyword>
<evidence type="ECO:0000313" key="11">
    <source>
        <dbReference type="Proteomes" id="UP000263098"/>
    </source>
</evidence>
<dbReference type="GO" id="GO:0004553">
    <property type="term" value="F:hydrolase activity, hydrolyzing O-glycosyl compounds"/>
    <property type="evidence" value="ECO:0007669"/>
    <property type="project" value="InterPro"/>
</dbReference>